<comment type="similarity">
    <text evidence="1 9">Belongs to the peptidase S11 family.</text>
</comment>
<dbReference type="PANTHER" id="PTHR21581:SF26">
    <property type="entry name" value="D-ALANYL-D-ALANINE ENDOPEPTIDASE"/>
    <property type="match status" value="1"/>
</dbReference>
<keyword evidence="3" id="KW-0378">Hydrolase</keyword>
<dbReference type="Pfam" id="PF00768">
    <property type="entry name" value="Peptidase_S11"/>
    <property type="match status" value="1"/>
</dbReference>
<evidence type="ECO:0000256" key="10">
    <source>
        <dbReference type="SAM" id="SignalP"/>
    </source>
</evidence>
<sequence>MIIKLFTQLILASTILQFFPADAGELEVRATLPEAPTRHFDLFETYDVITYRLPEAPDRSRVPVKLVSASMGVVTSARSAIVVDRASHEVLFEKNVAEPRAIGSITKLMTAYVFLQTNPDLNAPATLIQEDIRYGAAFHLGIGETVSVMDVLRASLVGSDNSSTAALARLSGMPLGDFIARMNETAAEFGMQRTTFDDTTGLSSKNVSVVTDLVIMFDKILENETIAQITQHPRATMTGSSGQTYLVETTDELLGTFVDQPPYGIVGGKTGYLPEAGYCLGTIFSHENAGEIIVVVLGSETKEGRFQDVKSLAVWAYKTFAWQSL</sequence>
<protein>
    <submittedName>
        <fullName evidence="12">D-alanyl-D-alanine-endopeptidase</fullName>
    </submittedName>
</protein>
<evidence type="ECO:0000313" key="12">
    <source>
        <dbReference type="EMBL" id="KKW32158.1"/>
    </source>
</evidence>
<dbReference type="GO" id="GO:0009252">
    <property type="term" value="P:peptidoglycan biosynthetic process"/>
    <property type="evidence" value="ECO:0007669"/>
    <property type="project" value="UniProtKB-KW"/>
</dbReference>
<evidence type="ECO:0000256" key="6">
    <source>
        <dbReference type="ARBA" id="ARBA00023316"/>
    </source>
</evidence>
<feature type="signal peptide" evidence="10">
    <location>
        <begin position="1"/>
        <end position="23"/>
    </location>
</feature>
<feature type="domain" description="Peptidase S11 D-alanyl-D-alanine carboxypeptidase A N-terminal" evidence="11">
    <location>
        <begin position="75"/>
        <end position="300"/>
    </location>
</feature>
<accession>A0A0G1XLM2</accession>
<evidence type="ECO:0000256" key="2">
    <source>
        <dbReference type="ARBA" id="ARBA00022729"/>
    </source>
</evidence>
<feature type="active site" evidence="7">
    <location>
        <position position="159"/>
    </location>
</feature>
<feature type="active site" description="Proton acceptor" evidence="7">
    <location>
        <position position="107"/>
    </location>
</feature>
<evidence type="ECO:0000256" key="4">
    <source>
        <dbReference type="ARBA" id="ARBA00022960"/>
    </source>
</evidence>
<dbReference type="PRINTS" id="PR00725">
    <property type="entry name" value="DADACBPTASE1"/>
</dbReference>
<dbReference type="GO" id="GO:0008360">
    <property type="term" value="P:regulation of cell shape"/>
    <property type="evidence" value="ECO:0007669"/>
    <property type="project" value="UniProtKB-KW"/>
</dbReference>
<evidence type="ECO:0000256" key="5">
    <source>
        <dbReference type="ARBA" id="ARBA00022984"/>
    </source>
</evidence>
<proteinExistence type="inferred from homology"/>
<evidence type="ECO:0000256" key="3">
    <source>
        <dbReference type="ARBA" id="ARBA00022801"/>
    </source>
</evidence>
<dbReference type="PANTHER" id="PTHR21581">
    <property type="entry name" value="D-ALANYL-D-ALANINE CARBOXYPEPTIDASE"/>
    <property type="match status" value="1"/>
</dbReference>
<reference evidence="12 13" key="1">
    <citation type="journal article" date="2015" name="Nature">
        <title>rRNA introns, odd ribosomes, and small enigmatic genomes across a large radiation of phyla.</title>
        <authorList>
            <person name="Brown C.T."/>
            <person name="Hug L.A."/>
            <person name="Thomas B.C."/>
            <person name="Sharon I."/>
            <person name="Castelle C.J."/>
            <person name="Singh A."/>
            <person name="Wilkins M.J."/>
            <person name="Williams K.H."/>
            <person name="Banfield J.F."/>
        </authorList>
    </citation>
    <scope>NUCLEOTIDE SEQUENCE [LARGE SCALE GENOMIC DNA]</scope>
</reference>
<feature type="chain" id="PRO_5002540844" evidence="10">
    <location>
        <begin position="24"/>
        <end position="325"/>
    </location>
</feature>
<comment type="caution">
    <text evidence="12">The sequence shown here is derived from an EMBL/GenBank/DDBJ whole genome shotgun (WGS) entry which is preliminary data.</text>
</comment>
<evidence type="ECO:0000256" key="7">
    <source>
        <dbReference type="PIRSR" id="PIRSR618044-1"/>
    </source>
</evidence>
<feature type="binding site" evidence="8">
    <location>
        <position position="269"/>
    </location>
    <ligand>
        <name>substrate</name>
    </ligand>
</feature>
<keyword evidence="2 10" id="KW-0732">Signal</keyword>
<feature type="active site" description="Acyl-ester intermediate" evidence="7">
    <location>
        <position position="104"/>
    </location>
</feature>
<evidence type="ECO:0000313" key="13">
    <source>
        <dbReference type="Proteomes" id="UP000034054"/>
    </source>
</evidence>
<dbReference type="InterPro" id="IPR001967">
    <property type="entry name" value="Peptidase_S11_N"/>
</dbReference>
<dbReference type="SUPFAM" id="SSF56601">
    <property type="entry name" value="beta-lactamase/transpeptidase-like"/>
    <property type="match status" value="1"/>
</dbReference>
<dbReference type="GO" id="GO:0006508">
    <property type="term" value="P:proteolysis"/>
    <property type="evidence" value="ECO:0007669"/>
    <property type="project" value="InterPro"/>
</dbReference>
<dbReference type="InterPro" id="IPR012338">
    <property type="entry name" value="Beta-lactam/transpept-like"/>
</dbReference>
<dbReference type="EMBL" id="LCRH01000039">
    <property type="protein sequence ID" value="KKW32158.1"/>
    <property type="molecule type" value="Genomic_DNA"/>
</dbReference>
<dbReference type="InterPro" id="IPR018044">
    <property type="entry name" value="Peptidase_S11"/>
</dbReference>
<dbReference type="GO" id="GO:0009002">
    <property type="term" value="F:serine-type D-Ala-D-Ala carboxypeptidase activity"/>
    <property type="evidence" value="ECO:0007669"/>
    <property type="project" value="InterPro"/>
</dbReference>
<dbReference type="Gene3D" id="3.40.710.10">
    <property type="entry name" value="DD-peptidase/beta-lactamase superfamily"/>
    <property type="match status" value="1"/>
</dbReference>
<gene>
    <name evidence="12" type="ORF">UY76_C0039G0005</name>
</gene>
<dbReference type="AlphaFoldDB" id="A0A0G1XLM2"/>
<dbReference type="Proteomes" id="UP000034054">
    <property type="component" value="Unassembled WGS sequence"/>
</dbReference>
<evidence type="ECO:0000256" key="9">
    <source>
        <dbReference type="RuleBase" id="RU004016"/>
    </source>
</evidence>
<evidence type="ECO:0000256" key="1">
    <source>
        <dbReference type="ARBA" id="ARBA00007164"/>
    </source>
</evidence>
<evidence type="ECO:0000259" key="11">
    <source>
        <dbReference type="Pfam" id="PF00768"/>
    </source>
</evidence>
<keyword evidence="5" id="KW-0573">Peptidoglycan synthesis</keyword>
<keyword evidence="4" id="KW-0133">Cell shape</keyword>
<keyword evidence="6" id="KW-0961">Cell wall biogenesis/degradation</keyword>
<name>A0A0G1XLM2_9BACT</name>
<evidence type="ECO:0000256" key="8">
    <source>
        <dbReference type="PIRSR" id="PIRSR618044-2"/>
    </source>
</evidence>
<dbReference type="GO" id="GO:0071555">
    <property type="term" value="P:cell wall organization"/>
    <property type="evidence" value="ECO:0007669"/>
    <property type="project" value="UniProtKB-KW"/>
</dbReference>
<organism evidence="12 13">
    <name type="scientific">Candidatus Uhrbacteria bacterium GW2011_GWA2_52_8d</name>
    <dbReference type="NCBI Taxonomy" id="1618979"/>
    <lineage>
        <taxon>Bacteria</taxon>
        <taxon>Candidatus Uhriibacteriota</taxon>
    </lineage>
</organism>